<proteinExistence type="predicted"/>
<evidence type="ECO:0000313" key="2">
    <source>
        <dbReference type="Proteomes" id="UP000789759"/>
    </source>
</evidence>
<accession>A0A9N9PLW9</accession>
<sequence length="41" mass="4651">INSLEDSDNQNQLLEVLTKTILIEIIIINLALEVEIITETE</sequence>
<reference evidence="1" key="1">
    <citation type="submission" date="2021-06" db="EMBL/GenBank/DDBJ databases">
        <authorList>
            <person name="Kallberg Y."/>
            <person name="Tangrot J."/>
            <person name="Rosling A."/>
        </authorList>
    </citation>
    <scope>NUCLEOTIDE SEQUENCE</scope>
    <source>
        <strain evidence="1">FL966</strain>
    </source>
</reference>
<protein>
    <submittedName>
        <fullName evidence="1">23333_t:CDS:1</fullName>
    </submittedName>
</protein>
<feature type="non-terminal residue" evidence="1">
    <location>
        <position position="1"/>
    </location>
</feature>
<gene>
    <name evidence="1" type="ORF">CPELLU_LOCUS21556</name>
</gene>
<organism evidence="1 2">
    <name type="scientific">Cetraspora pellucida</name>
    <dbReference type="NCBI Taxonomy" id="1433469"/>
    <lineage>
        <taxon>Eukaryota</taxon>
        <taxon>Fungi</taxon>
        <taxon>Fungi incertae sedis</taxon>
        <taxon>Mucoromycota</taxon>
        <taxon>Glomeromycotina</taxon>
        <taxon>Glomeromycetes</taxon>
        <taxon>Diversisporales</taxon>
        <taxon>Gigasporaceae</taxon>
        <taxon>Cetraspora</taxon>
    </lineage>
</organism>
<keyword evidence="2" id="KW-1185">Reference proteome</keyword>
<evidence type="ECO:0000313" key="1">
    <source>
        <dbReference type="EMBL" id="CAG8837429.1"/>
    </source>
</evidence>
<dbReference type="EMBL" id="CAJVQA010081458">
    <property type="protein sequence ID" value="CAG8837429.1"/>
    <property type="molecule type" value="Genomic_DNA"/>
</dbReference>
<feature type="non-terminal residue" evidence="1">
    <location>
        <position position="41"/>
    </location>
</feature>
<comment type="caution">
    <text evidence="1">The sequence shown here is derived from an EMBL/GenBank/DDBJ whole genome shotgun (WGS) entry which is preliminary data.</text>
</comment>
<dbReference type="AlphaFoldDB" id="A0A9N9PLW9"/>
<name>A0A9N9PLW9_9GLOM</name>
<dbReference type="Proteomes" id="UP000789759">
    <property type="component" value="Unassembled WGS sequence"/>
</dbReference>